<evidence type="ECO:0000313" key="3">
    <source>
        <dbReference type="Proteomes" id="UP000199636"/>
    </source>
</evidence>
<proteinExistence type="predicted"/>
<dbReference type="AlphaFoldDB" id="A0A1G8CZ94"/>
<reference evidence="3" key="1">
    <citation type="submission" date="2016-10" db="EMBL/GenBank/DDBJ databases">
        <authorList>
            <person name="Varghese N."/>
            <person name="Submissions S."/>
        </authorList>
    </citation>
    <scope>NUCLEOTIDE SEQUENCE [LARGE SCALE GENOMIC DNA]</scope>
    <source>
        <strain evidence="3">CCM 7469</strain>
    </source>
</reference>
<dbReference type="PROSITE" id="PS51257">
    <property type="entry name" value="PROKAR_LIPOPROTEIN"/>
    <property type="match status" value="1"/>
</dbReference>
<dbReference type="STRING" id="428992.SAMN05216272_101825"/>
<keyword evidence="1" id="KW-0732">Signal</keyword>
<dbReference type="Gene3D" id="2.60.40.1120">
    <property type="entry name" value="Carboxypeptidase-like, regulatory domain"/>
    <property type="match status" value="1"/>
</dbReference>
<feature type="signal peptide" evidence="1">
    <location>
        <begin position="1"/>
        <end position="22"/>
    </location>
</feature>
<dbReference type="SUPFAM" id="SSF117074">
    <property type="entry name" value="Hypothetical protein PA1324"/>
    <property type="match status" value="1"/>
</dbReference>
<dbReference type="RefSeq" id="WP_090261098.1">
    <property type="nucleotide sequence ID" value="NZ_FNDS01000001.1"/>
</dbReference>
<evidence type="ECO:0008006" key="4">
    <source>
        <dbReference type="Google" id="ProtNLM"/>
    </source>
</evidence>
<dbReference type="Proteomes" id="UP000199636">
    <property type="component" value="Unassembled WGS sequence"/>
</dbReference>
<dbReference type="OrthoDB" id="9795234at2"/>
<evidence type="ECO:0000313" key="2">
    <source>
        <dbReference type="EMBL" id="SDH50250.1"/>
    </source>
</evidence>
<evidence type="ECO:0000256" key="1">
    <source>
        <dbReference type="SAM" id="SignalP"/>
    </source>
</evidence>
<keyword evidence="3" id="KW-1185">Reference proteome</keyword>
<protein>
    <recommendedName>
        <fullName evidence="4">Carboxypeptidase regulatory-like domain-containing protein</fullName>
    </recommendedName>
</protein>
<accession>A0A1G8CZ94</accession>
<sequence>MRSVAIAIALLALSGCISPNQGRPVVYDDFPVAEYQALPTSGSGRISGQVFMKTRGGQLKLGAGKDVALIPATSYTAALRRAYEESRPIVAPDPRLLAYTRHAQADSDGNFVFTQVPAGRYYLTSEVTWEAQTKFGPATQGGFILTPVTVSEGQEARVKVTR</sequence>
<gene>
    <name evidence="2" type="ORF">SAMN05216272_101825</name>
</gene>
<feature type="chain" id="PRO_5011707071" description="Carboxypeptidase regulatory-like domain-containing protein" evidence="1">
    <location>
        <begin position="23"/>
        <end position="162"/>
    </location>
</feature>
<name>A0A1G8CZ94_9PSED</name>
<dbReference type="EMBL" id="FNDS01000001">
    <property type="protein sequence ID" value="SDH50250.1"/>
    <property type="molecule type" value="Genomic_DNA"/>
</dbReference>
<organism evidence="2 3">
    <name type="scientific">Pseudomonas panipatensis</name>
    <dbReference type="NCBI Taxonomy" id="428992"/>
    <lineage>
        <taxon>Bacteria</taxon>
        <taxon>Pseudomonadati</taxon>
        <taxon>Pseudomonadota</taxon>
        <taxon>Gammaproteobacteria</taxon>
        <taxon>Pseudomonadales</taxon>
        <taxon>Pseudomonadaceae</taxon>
        <taxon>Pseudomonas</taxon>
    </lineage>
</organism>